<proteinExistence type="predicted"/>
<feature type="transmembrane region" description="Helical" evidence="1">
    <location>
        <begin position="90"/>
        <end position="108"/>
    </location>
</feature>
<evidence type="ECO:0000313" key="3">
    <source>
        <dbReference type="Proteomes" id="UP000828390"/>
    </source>
</evidence>
<organism evidence="2 3">
    <name type="scientific">Dreissena polymorpha</name>
    <name type="common">Zebra mussel</name>
    <name type="synonym">Mytilus polymorpha</name>
    <dbReference type="NCBI Taxonomy" id="45954"/>
    <lineage>
        <taxon>Eukaryota</taxon>
        <taxon>Metazoa</taxon>
        <taxon>Spiralia</taxon>
        <taxon>Lophotrochozoa</taxon>
        <taxon>Mollusca</taxon>
        <taxon>Bivalvia</taxon>
        <taxon>Autobranchia</taxon>
        <taxon>Heteroconchia</taxon>
        <taxon>Euheterodonta</taxon>
        <taxon>Imparidentia</taxon>
        <taxon>Neoheterodontei</taxon>
        <taxon>Myida</taxon>
        <taxon>Dreissenoidea</taxon>
        <taxon>Dreissenidae</taxon>
        <taxon>Dreissena</taxon>
    </lineage>
</organism>
<dbReference type="EMBL" id="JAIWYP010000004">
    <property type="protein sequence ID" value="KAH3842395.1"/>
    <property type="molecule type" value="Genomic_DNA"/>
</dbReference>
<sequence>MNAKPEVSEARGDDHRQIFTLQKLIRPVLVGLALCGCYNFSDIVHIDHGHKNNFKTVISATFRFVCLLIMLVVCVKYGVTLYYVSYEYKLFAVMCFIFNLNLVARFVACLKMTHRSYGNQEKCFKTWEEDIFPECLALKLRCPVSTINARTKWAVIVASGITVINVAFVEVQVEMYPELASLHLFPLPNTILIKVALILLMLMCSAVYMFPQTYIFALNTTLTSLFKNLTEKLEQDICKNETKFPPNFQRLRLLHLKLSKLVAELDKDMGWFYAANIGFGTGLGVFILYHIMKTTMDTFFLIMCVFWLLTALAEIGFAATCAAFLHDAVRILR</sequence>
<feature type="transmembrane region" description="Helical" evidence="1">
    <location>
        <begin position="153"/>
        <end position="171"/>
    </location>
</feature>
<comment type="caution">
    <text evidence="2">The sequence shown here is derived from an EMBL/GenBank/DDBJ whole genome shotgun (WGS) entry which is preliminary data.</text>
</comment>
<keyword evidence="1" id="KW-0472">Membrane</keyword>
<dbReference type="AlphaFoldDB" id="A0A9D4KMP4"/>
<gene>
    <name evidence="2" type="ORF">DPMN_115891</name>
</gene>
<evidence type="ECO:0000313" key="2">
    <source>
        <dbReference type="EMBL" id="KAH3842395.1"/>
    </source>
</evidence>
<protein>
    <recommendedName>
        <fullName evidence="4">Gustatory receptor</fullName>
    </recommendedName>
</protein>
<keyword evidence="1" id="KW-1133">Transmembrane helix</keyword>
<reference evidence="2" key="1">
    <citation type="journal article" date="2019" name="bioRxiv">
        <title>The Genome of the Zebra Mussel, Dreissena polymorpha: A Resource for Invasive Species Research.</title>
        <authorList>
            <person name="McCartney M.A."/>
            <person name="Auch B."/>
            <person name="Kono T."/>
            <person name="Mallez S."/>
            <person name="Zhang Y."/>
            <person name="Obille A."/>
            <person name="Becker A."/>
            <person name="Abrahante J.E."/>
            <person name="Garbe J."/>
            <person name="Badalamenti J.P."/>
            <person name="Herman A."/>
            <person name="Mangelson H."/>
            <person name="Liachko I."/>
            <person name="Sullivan S."/>
            <person name="Sone E.D."/>
            <person name="Koren S."/>
            <person name="Silverstein K.A.T."/>
            <person name="Beckman K.B."/>
            <person name="Gohl D.M."/>
        </authorList>
    </citation>
    <scope>NUCLEOTIDE SEQUENCE</scope>
    <source>
        <strain evidence="2">Duluth1</strain>
        <tissue evidence="2">Whole animal</tissue>
    </source>
</reference>
<keyword evidence="1" id="KW-0812">Transmembrane</keyword>
<evidence type="ECO:0000256" key="1">
    <source>
        <dbReference type="SAM" id="Phobius"/>
    </source>
</evidence>
<accession>A0A9D4KMP4</accession>
<feature type="transmembrane region" description="Helical" evidence="1">
    <location>
        <begin position="270"/>
        <end position="292"/>
    </location>
</feature>
<feature type="transmembrane region" description="Helical" evidence="1">
    <location>
        <begin position="298"/>
        <end position="325"/>
    </location>
</feature>
<dbReference type="Proteomes" id="UP000828390">
    <property type="component" value="Unassembled WGS sequence"/>
</dbReference>
<name>A0A9D4KMP4_DREPO</name>
<feature type="transmembrane region" description="Helical" evidence="1">
    <location>
        <begin position="191"/>
        <end position="210"/>
    </location>
</feature>
<evidence type="ECO:0008006" key="4">
    <source>
        <dbReference type="Google" id="ProtNLM"/>
    </source>
</evidence>
<keyword evidence="3" id="KW-1185">Reference proteome</keyword>
<reference evidence="2" key="2">
    <citation type="submission" date="2020-11" db="EMBL/GenBank/DDBJ databases">
        <authorList>
            <person name="McCartney M.A."/>
            <person name="Auch B."/>
            <person name="Kono T."/>
            <person name="Mallez S."/>
            <person name="Becker A."/>
            <person name="Gohl D.M."/>
            <person name="Silverstein K.A.T."/>
            <person name="Koren S."/>
            <person name="Bechman K.B."/>
            <person name="Herman A."/>
            <person name="Abrahante J.E."/>
            <person name="Garbe J."/>
        </authorList>
    </citation>
    <scope>NUCLEOTIDE SEQUENCE</scope>
    <source>
        <strain evidence="2">Duluth1</strain>
        <tissue evidence="2">Whole animal</tissue>
    </source>
</reference>
<feature type="transmembrane region" description="Helical" evidence="1">
    <location>
        <begin position="62"/>
        <end position="84"/>
    </location>
</feature>